<protein>
    <recommendedName>
        <fullName evidence="3">DUF2505 domain-containing protein</fullName>
    </recommendedName>
</protein>
<sequence length="160" mass="17254">MKLTEKFEYPASPEQVFGLVSDQGFRERSCERQGARDYSVTVEEQGGATVVTIVRTMESDMPDFIKKLTGDSVTVTQVEKWGPADAAGTRTAEVSVDIHGQPARMLGTSTIAGSGNVSTMSVDGDVKVSLPLIGRRIEPEVAKAITASLRDEVEYGKTQI</sequence>
<dbReference type="AlphaFoldDB" id="A0A1T4YR57"/>
<dbReference type="Proteomes" id="UP000191040">
    <property type="component" value="Chromosome I"/>
</dbReference>
<evidence type="ECO:0000313" key="1">
    <source>
        <dbReference type="EMBL" id="SKB04334.1"/>
    </source>
</evidence>
<evidence type="ECO:0000313" key="2">
    <source>
        <dbReference type="Proteomes" id="UP000191040"/>
    </source>
</evidence>
<dbReference type="EMBL" id="LT796768">
    <property type="protein sequence ID" value="SKB04334.1"/>
    <property type="molecule type" value="Genomic_DNA"/>
</dbReference>
<evidence type="ECO:0008006" key="3">
    <source>
        <dbReference type="Google" id="ProtNLM"/>
    </source>
</evidence>
<dbReference type="InterPro" id="IPR019639">
    <property type="entry name" value="DUF2505"/>
</dbReference>
<dbReference type="RefSeq" id="WP_078698726.1">
    <property type="nucleotide sequence ID" value="NZ_LT796768.1"/>
</dbReference>
<dbReference type="OrthoDB" id="3266819at2"/>
<organism evidence="1 2">
    <name type="scientific">Aeromicrobium choanae</name>
    <dbReference type="NCBI Taxonomy" id="1736691"/>
    <lineage>
        <taxon>Bacteria</taxon>
        <taxon>Bacillati</taxon>
        <taxon>Actinomycetota</taxon>
        <taxon>Actinomycetes</taxon>
        <taxon>Propionibacteriales</taxon>
        <taxon>Nocardioidaceae</taxon>
        <taxon>Aeromicrobium</taxon>
    </lineage>
</organism>
<keyword evidence="2" id="KW-1185">Reference proteome</keyword>
<proteinExistence type="predicted"/>
<accession>A0A1T4YR57</accession>
<dbReference type="STRING" id="1736691.SAMN06295964_0539"/>
<gene>
    <name evidence="1" type="ORF">SAMN06295964_0539</name>
</gene>
<reference evidence="2" key="1">
    <citation type="submission" date="2017-02" db="EMBL/GenBank/DDBJ databases">
        <authorList>
            <person name="Varghese N."/>
            <person name="Submissions S."/>
        </authorList>
    </citation>
    <scope>NUCLEOTIDE SEQUENCE [LARGE SCALE GENOMIC DNA]</scope>
    <source>
        <strain evidence="2">9H-4</strain>
    </source>
</reference>
<dbReference type="Pfam" id="PF10698">
    <property type="entry name" value="DUF2505"/>
    <property type="match status" value="1"/>
</dbReference>
<name>A0A1T4YR57_9ACTN</name>